<sequence>MRRIGYPAAVALSIGGFLLAIAGNVLVPQVAAVEITPVRVGDWLVNFNGLYRMVLGAVVLGYLLDALVSRGNEKNRNAFVHGAPLRFAVGIALLAWDVLGTKTQVFVQPFFPGPAQIVGAFLEEGDFILQNTLYSLRLYLWGYLLGAAFGVGTGILIGWFPRAYYWISPVLRFSGIIPAVAWMPFAMTLLPTPFAAAVFLIVICVWFPVASVTAQGVQSTPKVLFEAARTLGGDTRYLLFHVAVPNALPQVFQGLSTANAFAFTTLVMAEMMGQPGGLGYYINMAKIWSAYYKVFAAILVMAILFSAITKVLNIIEARALRWQEGLLSKQGEVA</sequence>
<evidence type="ECO:0000256" key="7">
    <source>
        <dbReference type="RuleBase" id="RU363032"/>
    </source>
</evidence>
<dbReference type="AlphaFoldDB" id="A0A6N7XU04"/>
<keyword evidence="2 7" id="KW-0813">Transport</keyword>
<keyword evidence="4 7" id="KW-0812">Transmembrane</keyword>
<protein>
    <submittedName>
        <fullName evidence="9">ABC transporter permease subunit</fullName>
    </submittedName>
</protein>
<evidence type="ECO:0000256" key="6">
    <source>
        <dbReference type="ARBA" id="ARBA00023136"/>
    </source>
</evidence>
<dbReference type="Pfam" id="PF00528">
    <property type="entry name" value="BPD_transp_1"/>
    <property type="match status" value="1"/>
</dbReference>
<dbReference type="CDD" id="cd06261">
    <property type="entry name" value="TM_PBP2"/>
    <property type="match status" value="1"/>
</dbReference>
<evidence type="ECO:0000256" key="4">
    <source>
        <dbReference type="ARBA" id="ARBA00022692"/>
    </source>
</evidence>
<accession>A0A6N7XU04</accession>
<dbReference type="InterPro" id="IPR000515">
    <property type="entry name" value="MetI-like"/>
</dbReference>
<dbReference type="PANTHER" id="PTHR30151">
    <property type="entry name" value="ALKANE SULFONATE ABC TRANSPORTER-RELATED, MEMBRANE SUBUNIT"/>
    <property type="match status" value="1"/>
</dbReference>
<evidence type="ECO:0000256" key="1">
    <source>
        <dbReference type="ARBA" id="ARBA00004651"/>
    </source>
</evidence>
<feature type="transmembrane region" description="Helical" evidence="7">
    <location>
        <begin position="138"/>
        <end position="157"/>
    </location>
</feature>
<keyword evidence="5 7" id="KW-1133">Transmembrane helix</keyword>
<dbReference type="PROSITE" id="PS50928">
    <property type="entry name" value="ABC_TM1"/>
    <property type="match status" value="1"/>
</dbReference>
<evidence type="ECO:0000256" key="3">
    <source>
        <dbReference type="ARBA" id="ARBA00022475"/>
    </source>
</evidence>
<evidence type="ECO:0000256" key="2">
    <source>
        <dbReference type="ARBA" id="ARBA00022448"/>
    </source>
</evidence>
<feature type="transmembrane region" description="Helical" evidence="7">
    <location>
        <begin position="163"/>
        <end position="182"/>
    </location>
</feature>
<dbReference type="Proteomes" id="UP000469325">
    <property type="component" value="Unassembled WGS sequence"/>
</dbReference>
<dbReference type="GO" id="GO:0055085">
    <property type="term" value="P:transmembrane transport"/>
    <property type="evidence" value="ECO:0007669"/>
    <property type="project" value="InterPro"/>
</dbReference>
<dbReference type="GO" id="GO:0005886">
    <property type="term" value="C:plasma membrane"/>
    <property type="evidence" value="ECO:0007669"/>
    <property type="project" value="UniProtKB-SubCell"/>
</dbReference>
<dbReference type="EMBL" id="VUNC01000009">
    <property type="protein sequence ID" value="MST73359.1"/>
    <property type="molecule type" value="Genomic_DNA"/>
</dbReference>
<dbReference type="SUPFAM" id="SSF161098">
    <property type="entry name" value="MetI-like"/>
    <property type="match status" value="1"/>
</dbReference>
<dbReference type="RefSeq" id="WP_154436075.1">
    <property type="nucleotide sequence ID" value="NZ_VUNC01000009.1"/>
</dbReference>
<proteinExistence type="inferred from homology"/>
<keyword evidence="3" id="KW-1003">Cell membrane</keyword>
<evidence type="ECO:0000313" key="9">
    <source>
        <dbReference type="EMBL" id="MST73359.1"/>
    </source>
</evidence>
<feature type="domain" description="ABC transmembrane type-1" evidence="8">
    <location>
        <begin position="132"/>
        <end position="316"/>
    </location>
</feature>
<comment type="similarity">
    <text evidence="7">Belongs to the binding-protein-dependent transport system permease family.</text>
</comment>
<feature type="transmembrane region" description="Helical" evidence="7">
    <location>
        <begin position="194"/>
        <end position="214"/>
    </location>
</feature>
<dbReference type="PANTHER" id="PTHR30151:SF0">
    <property type="entry name" value="ABC TRANSPORTER PERMEASE PROTEIN MJ0413-RELATED"/>
    <property type="match status" value="1"/>
</dbReference>
<keyword evidence="10" id="KW-1185">Reference proteome</keyword>
<reference evidence="9 10" key="1">
    <citation type="submission" date="2019-08" db="EMBL/GenBank/DDBJ databases">
        <title>In-depth cultivation of the pig gut microbiome towards novel bacterial diversity and tailored functional studies.</title>
        <authorList>
            <person name="Wylensek D."/>
            <person name="Hitch T.C.A."/>
            <person name="Clavel T."/>
        </authorList>
    </citation>
    <scope>NUCLEOTIDE SEQUENCE [LARGE SCALE GENOMIC DNA]</scope>
    <source>
        <strain evidence="9 10">CA-Schmier-601-WT-1</strain>
    </source>
</reference>
<evidence type="ECO:0000259" key="8">
    <source>
        <dbReference type="PROSITE" id="PS50928"/>
    </source>
</evidence>
<dbReference type="Gene3D" id="1.10.3720.10">
    <property type="entry name" value="MetI-like"/>
    <property type="match status" value="1"/>
</dbReference>
<evidence type="ECO:0000313" key="10">
    <source>
        <dbReference type="Proteomes" id="UP000469325"/>
    </source>
</evidence>
<gene>
    <name evidence="9" type="ORF">FYJ68_09635</name>
</gene>
<dbReference type="InterPro" id="IPR035906">
    <property type="entry name" value="MetI-like_sf"/>
</dbReference>
<comment type="subcellular location">
    <subcellularLocation>
        <location evidence="1 7">Cell membrane</location>
        <topology evidence="1 7">Multi-pass membrane protein</topology>
    </subcellularLocation>
</comment>
<comment type="caution">
    <text evidence="9">The sequence shown here is derived from an EMBL/GenBank/DDBJ whole genome shotgun (WGS) entry which is preliminary data.</text>
</comment>
<feature type="transmembrane region" description="Helical" evidence="7">
    <location>
        <begin position="290"/>
        <end position="312"/>
    </location>
</feature>
<keyword evidence="6 7" id="KW-0472">Membrane</keyword>
<organism evidence="9 10">
    <name type="scientific">Olsenella porci</name>
    <dbReference type="NCBI Taxonomy" id="2652279"/>
    <lineage>
        <taxon>Bacteria</taxon>
        <taxon>Bacillati</taxon>
        <taxon>Actinomycetota</taxon>
        <taxon>Coriobacteriia</taxon>
        <taxon>Coriobacteriales</taxon>
        <taxon>Atopobiaceae</taxon>
        <taxon>Olsenella</taxon>
    </lineage>
</organism>
<name>A0A6N7XU04_9ACTN</name>
<feature type="transmembrane region" description="Helical" evidence="7">
    <location>
        <begin position="48"/>
        <end position="68"/>
    </location>
</feature>
<evidence type="ECO:0000256" key="5">
    <source>
        <dbReference type="ARBA" id="ARBA00022989"/>
    </source>
</evidence>